<evidence type="ECO:0000256" key="6">
    <source>
        <dbReference type="HAMAP-Rule" id="MF_01235"/>
    </source>
</evidence>
<dbReference type="InterPro" id="IPR013785">
    <property type="entry name" value="Aldolase_TIM"/>
</dbReference>
<evidence type="ECO:0000256" key="2">
    <source>
        <dbReference type="ARBA" id="ARBA00002147"/>
    </source>
</evidence>
<keyword evidence="8" id="KW-1185">Reference proteome</keyword>
<dbReference type="SUPFAM" id="SSF51366">
    <property type="entry name" value="Ribulose-phoshate binding barrel"/>
    <property type="match status" value="1"/>
</dbReference>
<sequence length="233" mass="25234">MEFYFMKENILSQLRRGFVSSCQPVDGSPMDTPEIIAAMAKASEDGGAAGLRIEGIANLKAVVKVVSIPIIGIVKRDLTDFPIRITPYLTDVVDLAKAGASIIAFDGTDRARPDNIKNIIDTIHHHGCIAMADCSTVEEALACSELGADIIGTTLSGYCGEYTPIEPDFEFVETISKMDMFVMAEGRYNSPILAEKAILSGADCVTIGSAITRIEHICDWFNRSVNNARLLKV</sequence>
<evidence type="ECO:0000256" key="5">
    <source>
        <dbReference type="ARBA" id="ARBA00023277"/>
    </source>
</evidence>
<dbReference type="CDD" id="cd04729">
    <property type="entry name" value="NanE"/>
    <property type="match status" value="1"/>
</dbReference>
<dbReference type="Pfam" id="PF04131">
    <property type="entry name" value="NanE"/>
    <property type="match status" value="1"/>
</dbReference>
<name>A0ABX3F938_9VIBR</name>
<gene>
    <name evidence="6" type="primary">nanE</name>
    <name evidence="7" type="ORF">BIY21_19650</name>
</gene>
<dbReference type="EMBL" id="MJMI01000152">
    <property type="protein sequence ID" value="OLQ84942.1"/>
    <property type="molecule type" value="Genomic_DNA"/>
</dbReference>
<evidence type="ECO:0000256" key="1">
    <source>
        <dbReference type="ARBA" id="ARBA00000056"/>
    </source>
</evidence>
<proteinExistence type="inferred from homology"/>
<evidence type="ECO:0000256" key="4">
    <source>
        <dbReference type="ARBA" id="ARBA00023235"/>
    </source>
</evidence>
<dbReference type="InterPro" id="IPR011060">
    <property type="entry name" value="RibuloseP-bd_barrel"/>
</dbReference>
<comment type="pathway">
    <text evidence="3 6">Amino-sugar metabolism; N-acetylneuraminate degradation; D-fructose 6-phosphate from N-acetylneuraminate: step 3/5.</text>
</comment>
<evidence type="ECO:0000256" key="3">
    <source>
        <dbReference type="ARBA" id="ARBA00005081"/>
    </source>
</evidence>
<organism evidence="7 8">
    <name type="scientific">Vibrio ponticus</name>
    <dbReference type="NCBI Taxonomy" id="265668"/>
    <lineage>
        <taxon>Bacteria</taxon>
        <taxon>Pseudomonadati</taxon>
        <taxon>Pseudomonadota</taxon>
        <taxon>Gammaproteobacteria</taxon>
        <taxon>Vibrionales</taxon>
        <taxon>Vibrionaceae</taxon>
        <taxon>Vibrio</taxon>
    </lineage>
</organism>
<dbReference type="HAMAP" id="MF_01235">
    <property type="entry name" value="ManNAc6P_epimer"/>
    <property type="match status" value="1"/>
</dbReference>
<keyword evidence="4 6" id="KW-0413">Isomerase</keyword>
<accession>A0ABX3F938</accession>
<comment type="caution">
    <text evidence="7">The sequence shown here is derived from an EMBL/GenBank/DDBJ whole genome shotgun (WGS) entry which is preliminary data.</text>
</comment>
<protein>
    <recommendedName>
        <fullName evidence="6">Putative N-acetylmannosamine-6-phosphate 2-epimerase</fullName>
        <ecNumber evidence="6">5.1.3.9</ecNumber>
    </recommendedName>
    <alternativeName>
        <fullName evidence="6">ManNAc-6-P epimerase</fullName>
    </alternativeName>
</protein>
<evidence type="ECO:0000313" key="7">
    <source>
        <dbReference type="EMBL" id="OLQ84942.1"/>
    </source>
</evidence>
<comment type="catalytic activity">
    <reaction evidence="1 6">
        <text>an N-acyl-D-glucosamine 6-phosphate = an N-acyl-D-mannosamine 6-phosphate</text>
        <dbReference type="Rhea" id="RHEA:23932"/>
        <dbReference type="ChEBI" id="CHEBI:57599"/>
        <dbReference type="ChEBI" id="CHEBI:57666"/>
        <dbReference type="EC" id="5.1.3.9"/>
    </reaction>
</comment>
<dbReference type="InterPro" id="IPR007260">
    <property type="entry name" value="NanE"/>
</dbReference>
<dbReference type="PANTHER" id="PTHR36204:SF1">
    <property type="entry name" value="N-ACETYLMANNOSAMINE-6-PHOSPHATE 2-EPIMERASE-RELATED"/>
    <property type="match status" value="1"/>
</dbReference>
<keyword evidence="5 6" id="KW-0119">Carbohydrate metabolism</keyword>
<dbReference type="Gene3D" id="3.20.20.70">
    <property type="entry name" value="Aldolase class I"/>
    <property type="match status" value="1"/>
</dbReference>
<dbReference type="PANTHER" id="PTHR36204">
    <property type="entry name" value="N-ACETYLMANNOSAMINE-6-PHOSPHATE 2-EPIMERASE-RELATED"/>
    <property type="match status" value="1"/>
</dbReference>
<dbReference type="EC" id="5.1.3.9" evidence="6"/>
<comment type="function">
    <text evidence="2 6">Converts N-acetylmannosamine-6-phosphate (ManNAc-6-P) to N-acetylglucosamine-6-phosphate (GlcNAc-6-P).</text>
</comment>
<dbReference type="Proteomes" id="UP000186206">
    <property type="component" value="Unassembled WGS sequence"/>
</dbReference>
<evidence type="ECO:0000313" key="8">
    <source>
        <dbReference type="Proteomes" id="UP000186206"/>
    </source>
</evidence>
<comment type="similarity">
    <text evidence="6">Belongs to the NanE family.</text>
</comment>
<reference evidence="7 8" key="1">
    <citation type="submission" date="2016-09" db="EMBL/GenBank/DDBJ databases">
        <title>Genomic Taxonomy of the Vibrionaceae.</title>
        <authorList>
            <person name="Gonzalez-Castillo A."/>
            <person name="Gomez-Gil B."/>
            <person name="Enciso-Ibarra K."/>
        </authorList>
    </citation>
    <scope>NUCLEOTIDE SEQUENCE [LARGE SCALE GENOMIC DNA]</scope>
    <source>
        <strain evidence="7 8">CAIM 1731</strain>
    </source>
</reference>
<dbReference type="NCBIfam" id="NF002231">
    <property type="entry name" value="PRK01130.1"/>
    <property type="match status" value="1"/>
</dbReference>